<dbReference type="GO" id="GO:0005829">
    <property type="term" value="C:cytosol"/>
    <property type="evidence" value="ECO:0000318"/>
    <property type="project" value="GO_Central"/>
</dbReference>
<reference evidence="2" key="2">
    <citation type="submission" date="2021-01" db="UniProtKB">
        <authorList>
            <consortium name="EnsemblMetazoa"/>
        </authorList>
    </citation>
    <scope>IDENTIFICATION</scope>
</reference>
<name>A0A7M7NP42_STRPU</name>
<dbReference type="PANTHER" id="PTHR15934">
    <property type="entry name" value="RNA 2',3'-CYCLIC PHOSPHODIESTERASE"/>
    <property type="match status" value="1"/>
</dbReference>
<dbReference type="AlphaFoldDB" id="A0A7M7NP42"/>
<dbReference type="EnsemblMetazoa" id="XM_030983751">
    <property type="protein sequence ID" value="XP_030839611"/>
    <property type="gene ID" value="LOC115923303"/>
</dbReference>
<keyword evidence="3" id="KW-1185">Reference proteome</keyword>
<proteinExistence type="predicted"/>
<dbReference type="SUPFAM" id="SSF55144">
    <property type="entry name" value="LigT-like"/>
    <property type="match status" value="1"/>
</dbReference>
<sequence length="217" mass="24849">MFIITVFQVATGERRPNYFVAIQVGSPEIHEALHNVQQTMVDGDTRLREAMVPIPSLHLTIMVMHLATDDDVDRAKVALIECNRLLGYRIPEIKRRKLNISFQGLGHFNNRVVFAKIRDIDGILDTLDKVAETVKECYKIKGIKSTDTRRFNPHLTVVKLSRDSVYKTGVRSIRSELYCDHSDTLFGNQPVSGFQLCSMSKPKSEDGYYYKEHEVLF</sequence>
<dbReference type="GO" id="GO:0034237">
    <property type="term" value="F:protein kinase A regulatory subunit binding"/>
    <property type="evidence" value="ECO:0000318"/>
    <property type="project" value="GO_Central"/>
</dbReference>
<dbReference type="InterPro" id="IPR019510">
    <property type="entry name" value="AKAP7-like_phosphoesterase"/>
</dbReference>
<dbReference type="OrthoDB" id="277832at2759"/>
<organism evidence="2 3">
    <name type="scientific">Strongylocentrotus purpuratus</name>
    <name type="common">Purple sea urchin</name>
    <dbReference type="NCBI Taxonomy" id="7668"/>
    <lineage>
        <taxon>Eukaryota</taxon>
        <taxon>Metazoa</taxon>
        <taxon>Echinodermata</taxon>
        <taxon>Eleutherozoa</taxon>
        <taxon>Echinozoa</taxon>
        <taxon>Echinoidea</taxon>
        <taxon>Euechinoidea</taxon>
        <taxon>Echinacea</taxon>
        <taxon>Camarodonta</taxon>
        <taxon>Echinidea</taxon>
        <taxon>Strongylocentrotidae</taxon>
        <taxon>Strongylocentrotus</taxon>
    </lineage>
</organism>
<dbReference type="Pfam" id="PF10469">
    <property type="entry name" value="AKAP7_NLS"/>
    <property type="match status" value="1"/>
</dbReference>
<evidence type="ECO:0000259" key="1">
    <source>
        <dbReference type="Pfam" id="PF10469"/>
    </source>
</evidence>
<dbReference type="GeneID" id="115923303"/>
<accession>A0A7M7NP42</accession>
<dbReference type="InterPro" id="IPR052641">
    <property type="entry name" value="AKAP7_isoform_gamma"/>
</dbReference>
<feature type="domain" description="A-kinase anchor protein 7-like phosphoesterase" evidence="1">
    <location>
        <begin position="16"/>
        <end position="216"/>
    </location>
</feature>
<evidence type="ECO:0000313" key="3">
    <source>
        <dbReference type="Proteomes" id="UP000007110"/>
    </source>
</evidence>
<evidence type="ECO:0000313" key="2">
    <source>
        <dbReference type="EnsemblMetazoa" id="XP_030839611"/>
    </source>
</evidence>
<reference evidence="3" key="1">
    <citation type="submission" date="2015-02" db="EMBL/GenBank/DDBJ databases">
        <title>Genome sequencing for Strongylocentrotus purpuratus.</title>
        <authorList>
            <person name="Murali S."/>
            <person name="Liu Y."/>
            <person name="Vee V."/>
            <person name="English A."/>
            <person name="Wang M."/>
            <person name="Skinner E."/>
            <person name="Han Y."/>
            <person name="Muzny D.M."/>
            <person name="Worley K.C."/>
            <person name="Gibbs R.A."/>
        </authorList>
    </citation>
    <scope>NUCLEOTIDE SEQUENCE</scope>
</reference>
<dbReference type="RefSeq" id="XP_030839611.1">
    <property type="nucleotide sequence ID" value="XM_030983751.1"/>
</dbReference>
<dbReference type="KEGG" id="spu:115923303"/>
<dbReference type="Proteomes" id="UP000007110">
    <property type="component" value="Unassembled WGS sequence"/>
</dbReference>
<dbReference type="InParanoid" id="A0A7M7NP42"/>
<dbReference type="Gene3D" id="3.90.1140.10">
    <property type="entry name" value="Cyclic phosphodiesterase"/>
    <property type="match status" value="1"/>
</dbReference>
<dbReference type="OMA" id="FRKICTD"/>
<dbReference type="InterPro" id="IPR009097">
    <property type="entry name" value="Cyclic_Pdiesterase"/>
</dbReference>
<dbReference type="PANTHER" id="PTHR15934:SF2">
    <property type="entry name" value="A-KINASE ANCHOR PROTEIN 7-LIKE PHOSPHOESTERASE DOMAIN-CONTAINING PROTEIN"/>
    <property type="match status" value="1"/>
</dbReference>
<protein>
    <recommendedName>
        <fullName evidence="1">A-kinase anchor protein 7-like phosphoesterase domain-containing protein</fullName>
    </recommendedName>
</protein>